<dbReference type="PROSITE" id="PS00217">
    <property type="entry name" value="SUGAR_TRANSPORT_2"/>
    <property type="match status" value="1"/>
</dbReference>
<feature type="domain" description="Major facilitator superfamily (MFS) profile" evidence="8">
    <location>
        <begin position="100"/>
        <end position="594"/>
    </location>
</feature>
<feature type="transmembrane region" description="Helical" evidence="7">
    <location>
        <begin position="165"/>
        <end position="184"/>
    </location>
</feature>
<evidence type="ECO:0000256" key="5">
    <source>
        <dbReference type="ARBA" id="ARBA00023136"/>
    </source>
</evidence>
<evidence type="ECO:0000256" key="2">
    <source>
        <dbReference type="ARBA" id="ARBA00022448"/>
    </source>
</evidence>
<keyword evidence="2" id="KW-0813">Transport</keyword>
<dbReference type="AlphaFoldDB" id="R7YHN1"/>
<evidence type="ECO:0000256" key="1">
    <source>
        <dbReference type="ARBA" id="ARBA00004141"/>
    </source>
</evidence>
<dbReference type="OrthoDB" id="4139357at2759"/>
<dbReference type="eggNOG" id="KOG0253">
    <property type="taxonomic scope" value="Eukaryota"/>
</dbReference>
<accession>R7YHN1</accession>
<organism evidence="9 10">
    <name type="scientific">Coniosporium apollinis (strain CBS 100218)</name>
    <name type="common">Rock-inhabiting black yeast</name>
    <dbReference type="NCBI Taxonomy" id="1168221"/>
    <lineage>
        <taxon>Eukaryota</taxon>
        <taxon>Fungi</taxon>
        <taxon>Dikarya</taxon>
        <taxon>Ascomycota</taxon>
        <taxon>Pezizomycotina</taxon>
        <taxon>Dothideomycetes</taxon>
        <taxon>Dothideomycetes incertae sedis</taxon>
        <taxon>Coniosporium</taxon>
    </lineage>
</organism>
<feature type="compositionally biased region" description="Low complexity" evidence="6">
    <location>
        <begin position="1"/>
        <end position="11"/>
    </location>
</feature>
<dbReference type="HOGENOM" id="CLU_001265_52_1_1"/>
<evidence type="ECO:0000313" key="10">
    <source>
        <dbReference type="Proteomes" id="UP000016924"/>
    </source>
</evidence>
<evidence type="ECO:0000256" key="4">
    <source>
        <dbReference type="ARBA" id="ARBA00022989"/>
    </source>
</evidence>
<dbReference type="InterPro" id="IPR005829">
    <property type="entry name" value="Sugar_transporter_CS"/>
</dbReference>
<dbReference type="GO" id="GO:0022857">
    <property type="term" value="F:transmembrane transporter activity"/>
    <property type="evidence" value="ECO:0007669"/>
    <property type="project" value="InterPro"/>
</dbReference>
<dbReference type="PROSITE" id="PS50850">
    <property type="entry name" value="MFS"/>
    <property type="match status" value="1"/>
</dbReference>
<evidence type="ECO:0000256" key="7">
    <source>
        <dbReference type="SAM" id="Phobius"/>
    </source>
</evidence>
<proteinExistence type="predicted"/>
<feature type="transmembrane region" description="Helical" evidence="7">
    <location>
        <begin position="223"/>
        <end position="246"/>
    </location>
</feature>
<protein>
    <recommendedName>
        <fullName evidence="8">Major facilitator superfamily (MFS) profile domain-containing protein</fullName>
    </recommendedName>
</protein>
<dbReference type="OMA" id="WTMVVSS"/>
<dbReference type="Pfam" id="PF00083">
    <property type="entry name" value="Sugar_tr"/>
    <property type="match status" value="1"/>
</dbReference>
<feature type="transmembrane region" description="Helical" evidence="7">
    <location>
        <begin position="448"/>
        <end position="469"/>
    </location>
</feature>
<dbReference type="PANTHER" id="PTHR23511:SF3">
    <property type="entry name" value="MAJOR FACILITATOR SUPERFAMILY (MFS) PROFILE DOMAIN-CONTAINING PROTEIN"/>
    <property type="match status" value="1"/>
</dbReference>
<feature type="transmembrane region" description="Helical" evidence="7">
    <location>
        <begin position="98"/>
        <end position="119"/>
    </location>
</feature>
<dbReference type="Proteomes" id="UP000016924">
    <property type="component" value="Unassembled WGS sequence"/>
</dbReference>
<dbReference type="InterPro" id="IPR020846">
    <property type="entry name" value="MFS_dom"/>
</dbReference>
<gene>
    <name evidence="9" type="ORF">W97_00337</name>
</gene>
<evidence type="ECO:0000259" key="8">
    <source>
        <dbReference type="PROSITE" id="PS50850"/>
    </source>
</evidence>
<keyword evidence="5 7" id="KW-0472">Membrane</keyword>
<feature type="region of interest" description="Disordered" evidence="6">
    <location>
        <begin position="1"/>
        <end position="64"/>
    </location>
</feature>
<keyword evidence="10" id="KW-1185">Reference proteome</keyword>
<dbReference type="SUPFAM" id="SSF103473">
    <property type="entry name" value="MFS general substrate transporter"/>
    <property type="match status" value="1"/>
</dbReference>
<dbReference type="RefSeq" id="XP_007776443.1">
    <property type="nucleotide sequence ID" value="XM_007778253.1"/>
</dbReference>
<evidence type="ECO:0000313" key="9">
    <source>
        <dbReference type="EMBL" id="EON61126.1"/>
    </source>
</evidence>
<feature type="transmembrane region" description="Helical" evidence="7">
    <location>
        <begin position="501"/>
        <end position="522"/>
    </location>
</feature>
<dbReference type="InterPro" id="IPR005828">
    <property type="entry name" value="MFS_sugar_transport-like"/>
</dbReference>
<keyword evidence="3 7" id="KW-0812">Transmembrane</keyword>
<feature type="compositionally biased region" description="Polar residues" evidence="6">
    <location>
        <begin position="53"/>
        <end position="64"/>
    </location>
</feature>
<dbReference type="PANTHER" id="PTHR23511">
    <property type="entry name" value="SYNAPTIC VESICLE GLYCOPROTEIN 2"/>
    <property type="match status" value="1"/>
</dbReference>
<feature type="transmembrane region" description="Helical" evidence="7">
    <location>
        <begin position="534"/>
        <end position="559"/>
    </location>
</feature>
<dbReference type="STRING" id="1168221.R7YHN1"/>
<keyword evidence="4 7" id="KW-1133">Transmembrane helix</keyword>
<feature type="transmembrane region" description="Helical" evidence="7">
    <location>
        <begin position="405"/>
        <end position="428"/>
    </location>
</feature>
<feature type="transmembrane region" description="Helical" evidence="7">
    <location>
        <begin position="476"/>
        <end position="495"/>
    </location>
</feature>
<dbReference type="InterPro" id="IPR036259">
    <property type="entry name" value="MFS_trans_sf"/>
</dbReference>
<dbReference type="GO" id="GO:0016020">
    <property type="term" value="C:membrane"/>
    <property type="evidence" value="ECO:0007669"/>
    <property type="project" value="UniProtKB-SubCell"/>
</dbReference>
<evidence type="ECO:0000256" key="3">
    <source>
        <dbReference type="ARBA" id="ARBA00022692"/>
    </source>
</evidence>
<sequence length="600" mass="65753">MDSPSSSTSSFADDRVSSISSQQPLMRHSMRNSEELRPTAAKIDDFDAYDNGNADTEATPRSKSLTDALETEGLSLYEKKCVLINREIDSMGMGKYQWYAWGLCGFGYMLDLLWAQAFGLVLSPLQQELGFGPGESGNISTAFSAGLTAGAFVWGLLVDIIGRQWAFNLTVLVSSVFGLCLGAANSYITFLVLTAFVGFGVGGNIPIDTTITLEFIPQDKRFLLALLSIFQPIGVIVCSAIAYGFIPNYICEPDFTSADRLPSCRIGSFYGITEPGQPCCRKQDNMGWRYLMYTLGGVTLLVFFLRFVVFTMYESPKFLVYRGKDAKAADVLQKISKVNKRVCSVTLESFEALERDHNSMHSARSRGGAVLGSGAMQQKATMGEKLRLELSRYGMLFAGWQMTRLTILTWLTYICDFWGFTVAGFYLPQILQLKNAAISLSLRYTYRSYMYIYAPGIAGVLLGSLMYGVPRIGRKWTMVISSGLMGASIFIFSTVNNQASNVGLTIMEYFFQSMFNAVLYGWTPEAFPAPIRGTACGVASFWGRLFGIVSPLIAQHLYARTAEGGTGDINAVLYLAGGVTLGCVVTTALLPSKMVGSQSM</sequence>
<feature type="transmembrane region" description="Helical" evidence="7">
    <location>
        <begin position="571"/>
        <end position="590"/>
    </location>
</feature>
<feature type="transmembrane region" description="Helical" evidence="7">
    <location>
        <begin position="290"/>
        <end position="313"/>
    </location>
</feature>
<reference evidence="10" key="1">
    <citation type="submission" date="2012-06" db="EMBL/GenBank/DDBJ databases">
        <title>The genome sequence of Coniosporium apollinis CBS 100218.</title>
        <authorList>
            <consortium name="The Broad Institute Genome Sequencing Platform"/>
            <person name="Cuomo C."/>
            <person name="Gorbushina A."/>
            <person name="Noack S."/>
            <person name="Walker B."/>
            <person name="Young S.K."/>
            <person name="Zeng Q."/>
            <person name="Gargeya S."/>
            <person name="Fitzgerald M."/>
            <person name="Haas B."/>
            <person name="Abouelleil A."/>
            <person name="Alvarado L."/>
            <person name="Arachchi H.M."/>
            <person name="Berlin A.M."/>
            <person name="Chapman S.B."/>
            <person name="Goldberg J."/>
            <person name="Griggs A."/>
            <person name="Gujja S."/>
            <person name="Hansen M."/>
            <person name="Howarth C."/>
            <person name="Imamovic A."/>
            <person name="Larimer J."/>
            <person name="McCowan C."/>
            <person name="Montmayeur A."/>
            <person name="Murphy C."/>
            <person name="Neiman D."/>
            <person name="Pearson M."/>
            <person name="Priest M."/>
            <person name="Roberts A."/>
            <person name="Saif S."/>
            <person name="Shea T."/>
            <person name="Sisk P."/>
            <person name="Sykes S."/>
            <person name="Wortman J."/>
            <person name="Nusbaum C."/>
            <person name="Birren B."/>
        </authorList>
    </citation>
    <scope>NUCLEOTIDE SEQUENCE [LARGE SCALE GENOMIC DNA]</scope>
    <source>
        <strain evidence="10">CBS 100218</strain>
    </source>
</reference>
<feature type="compositionally biased region" description="Basic and acidic residues" evidence="6">
    <location>
        <begin position="31"/>
        <end position="45"/>
    </location>
</feature>
<comment type="subcellular location">
    <subcellularLocation>
        <location evidence="1">Membrane</location>
        <topology evidence="1">Multi-pass membrane protein</topology>
    </subcellularLocation>
</comment>
<evidence type="ECO:0000256" key="6">
    <source>
        <dbReference type="SAM" id="MobiDB-lite"/>
    </source>
</evidence>
<dbReference type="EMBL" id="JH767554">
    <property type="protein sequence ID" value="EON61126.1"/>
    <property type="molecule type" value="Genomic_DNA"/>
</dbReference>
<feature type="transmembrane region" description="Helical" evidence="7">
    <location>
        <begin position="139"/>
        <end position="158"/>
    </location>
</feature>
<dbReference type="GeneID" id="19897648"/>
<dbReference type="CDD" id="cd17316">
    <property type="entry name" value="MFS_SV2_like"/>
    <property type="match status" value="1"/>
</dbReference>
<name>R7YHN1_CONA1</name>
<dbReference type="Gene3D" id="1.20.1250.20">
    <property type="entry name" value="MFS general substrate transporter like domains"/>
    <property type="match status" value="1"/>
</dbReference>